<gene>
    <name evidence="2" type="ORF">ALO94_200909</name>
</gene>
<name>A0A0Q0BGR8_PSESX</name>
<evidence type="ECO:0000313" key="2">
    <source>
        <dbReference type="EMBL" id="KPY88700.1"/>
    </source>
</evidence>
<feature type="region of interest" description="Disordered" evidence="1">
    <location>
        <begin position="44"/>
        <end position="67"/>
    </location>
</feature>
<proteinExistence type="predicted"/>
<dbReference type="EMBL" id="LJRI01000815">
    <property type="protein sequence ID" value="KPY88700.1"/>
    <property type="molecule type" value="Genomic_DNA"/>
</dbReference>
<reference evidence="2 3" key="1">
    <citation type="submission" date="2015-09" db="EMBL/GenBank/DDBJ databases">
        <title>Genome announcement of multiple Pseudomonas syringae strains.</title>
        <authorList>
            <person name="Thakur S."/>
            <person name="Wang P.W."/>
            <person name="Gong Y."/>
            <person name="Weir B.S."/>
            <person name="Guttman D.S."/>
        </authorList>
    </citation>
    <scope>NUCLEOTIDE SEQUENCE [LARGE SCALE GENOMIC DNA]</scope>
    <source>
        <strain evidence="2 3">ICMP16929</strain>
    </source>
</reference>
<dbReference type="AlphaFoldDB" id="A0A0Q0BGR8"/>
<accession>A0A0Q0BGR8</accession>
<dbReference type="Proteomes" id="UP000050384">
    <property type="component" value="Unassembled WGS sequence"/>
</dbReference>
<evidence type="ECO:0000313" key="3">
    <source>
        <dbReference type="Proteomes" id="UP000050384"/>
    </source>
</evidence>
<sequence length="124" mass="12935">MIVLSAPSAFCAAKTRETGSKRLARLPSSTAGSGETRTLAAASLLSKMPPPTLPQKPSSRLTPTCCGSRGAGTSHWVLSLTADSSSLTGELRTSLSNDSCCVALAMSLKRRTPMLSIMVYQTCV</sequence>
<protein>
    <submittedName>
        <fullName evidence="2">ATPase</fullName>
    </submittedName>
</protein>
<evidence type="ECO:0000256" key="1">
    <source>
        <dbReference type="SAM" id="MobiDB-lite"/>
    </source>
</evidence>
<organism evidence="2 3">
    <name type="scientific">Pseudomonas syringae pv. spinaceae</name>
    <dbReference type="NCBI Taxonomy" id="264459"/>
    <lineage>
        <taxon>Bacteria</taxon>
        <taxon>Pseudomonadati</taxon>
        <taxon>Pseudomonadota</taxon>
        <taxon>Gammaproteobacteria</taxon>
        <taxon>Pseudomonadales</taxon>
        <taxon>Pseudomonadaceae</taxon>
        <taxon>Pseudomonas</taxon>
        <taxon>Pseudomonas syringae</taxon>
    </lineage>
</organism>
<comment type="caution">
    <text evidence="2">The sequence shown here is derived from an EMBL/GenBank/DDBJ whole genome shotgun (WGS) entry which is preliminary data.</text>
</comment>